<evidence type="ECO:0000313" key="1">
    <source>
        <dbReference type="EMBL" id="SAM03295.1"/>
    </source>
</evidence>
<organism evidence="1">
    <name type="scientific">Absidia glauca</name>
    <name type="common">Pin mould</name>
    <dbReference type="NCBI Taxonomy" id="4829"/>
    <lineage>
        <taxon>Eukaryota</taxon>
        <taxon>Fungi</taxon>
        <taxon>Fungi incertae sedis</taxon>
        <taxon>Mucoromycota</taxon>
        <taxon>Mucoromycotina</taxon>
        <taxon>Mucoromycetes</taxon>
        <taxon>Mucorales</taxon>
        <taxon>Cunninghamellaceae</taxon>
        <taxon>Absidia</taxon>
    </lineage>
</organism>
<evidence type="ECO:0000313" key="2">
    <source>
        <dbReference type="Proteomes" id="UP000078561"/>
    </source>
</evidence>
<name>A0A168Q0I8_ABSGL</name>
<dbReference type="OrthoDB" id="10267139at2759"/>
<protein>
    <submittedName>
        <fullName evidence="1">Uncharacterized protein</fullName>
    </submittedName>
</protein>
<dbReference type="OMA" id="RITRIWY"/>
<dbReference type="AlphaFoldDB" id="A0A168Q0I8"/>
<dbReference type="PANTHER" id="PTHR31240">
    <property type="entry name" value="MATERNAL EFFECT EMBRYO ARREST 18"/>
    <property type="match status" value="1"/>
</dbReference>
<reference evidence="1" key="1">
    <citation type="submission" date="2016-04" db="EMBL/GenBank/DDBJ databases">
        <authorList>
            <person name="Evans L.H."/>
            <person name="Alamgir A."/>
            <person name="Owens N."/>
            <person name="Weber N.D."/>
            <person name="Virtaneva K."/>
            <person name="Barbian K."/>
            <person name="Babar A."/>
            <person name="Rosenke K."/>
        </authorList>
    </citation>
    <scope>NUCLEOTIDE SEQUENCE [LARGE SCALE GENOMIC DNA]</scope>
    <source>
        <strain evidence="1">CBS 101.48</strain>
    </source>
</reference>
<dbReference type="InterPro" id="IPR038136">
    <property type="entry name" value="CofD-like_dom_sf"/>
</dbReference>
<dbReference type="SUPFAM" id="SSF142338">
    <property type="entry name" value="CofD-like"/>
    <property type="match status" value="1"/>
</dbReference>
<dbReference type="Proteomes" id="UP000078561">
    <property type="component" value="Unassembled WGS sequence"/>
</dbReference>
<proteinExistence type="predicted"/>
<gene>
    <name evidence="1" type="primary">ABSGL_09113.1 scaffold 10677</name>
</gene>
<dbReference type="GO" id="GO:0043743">
    <property type="term" value="F:LPPG:FO 2-phospho-L-lactate transferase activity"/>
    <property type="evidence" value="ECO:0007669"/>
    <property type="project" value="InterPro"/>
</dbReference>
<keyword evidence="2" id="KW-1185">Reference proteome</keyword>
<accession>A0A168Q0I8</accession>
<dbReference type="EMBL" id="LT554074">
    <property type="protein sequence ID" value="SAM03295.1"/>
    <property type="molecule type" value="Genomic_DNA"/>
</dbReference>
<dbReference type="InParanoid" id="A0A168Q0I8"/>
<dbReference type="STRING" id="4829.A0A168Q0I8"/>
<dbReference type="Pfam" id="PF01933">
    <property type="entry name" value="CofD"/>
    <property type="match status" value="1"/>
</dbReference>
<dbReference type="InterPro" id="IPR002882">
    <property type="entry name" value="CofD"/>
</dbReference>
<sequence length="512" mass="57133">MEPLMSLMAGVGLAWQCASKEWSTLGTLLTKLKLDDQKIKMNWGYAGASTRLHMHCSGELIRHRKVPTLDIRLDVSIPFHTPGDNSTFQSITPNVCYVLGISDNGGSTSELLRVLGGPGIGDLRSRLTRLIITEGADASERLAIKEIMSYRLPCLGDEHKVRDEWALIVEGRHRLWQQISIEKKETIRGFLVAFNSEILKRAHKHFNFRNGSIGNFFLTGARLFFGSLEAAIFLFSAITGIRDTSVVPIINTNHTAAIAAILEDGETLRGQCEISHPGDRKCNHTRLTNPIDAFSKLAIPHSPIHDNDSHQEEQVNENLIFNKTSEEKLSAAIRRIYYMNEYGQEIYPLPNPKVIAHLSDRTTLVYSIGSLYTSIVPCLILRGVGNAIAQSPTLRHKVLILNGTPDRETEEYTAMDFITSITSALNESQLIDARHDFYDAQMADAPTPPPCQQHIQQPTAYDPMTRLRKVPVDVVAIEKWGIKCLSVKGDPLASKPYYHAGRLQAVFESILE</sequence>
<dbReference type="Gene3D" id="3.40.50.10680">
    <property type="entry name" value="CofD-like domains"/>
    <property type="match status" value="1"/>
</dbReference>
<dbReference type="PANTHER" id="PTHR31240:SF0">
    <property type="entry name" value="MATERNAL EFFECT EMBRYO ARREST 18"/>
    <property type="match status" value="1"/>
</dbReference>